<name>A0A2A2TJE4_9CYAN</name>
<keyword evidence="3" id="KW-1185">Reference proteome</keyword>
<dbReference type="OrthoDB" id="490095at2"/>
<dbReference type="Proteomes" id="UP000218238">
    <property type="component" value="Unassembled WGS sequence"/>
</dbReference>
<organism evidence="2 3">
    <name type="scientific">Brunnivagina elsteri CCALA 953</name>
    <dbReference type="NCBI Taxonomy" id="987040"/>
    <lineage>
        <taxon>Bacteria</taxon>
        <taxon>Bacillati</taxon>
        <taxon>Cyanobacteriota</taxon>
        <taxon>Cyanophyceae</taxon>
        <taxon>Nostocales</taxon>
        <taxon>Calotrichaceae</taxon>
        <taxon>Brunnivagina</taxon>
    </lineage>
</organism>
<protein>
    <submittedName>
        <fullName evidence="2">Uncharacterized protein</fullName>
    </submittedName>
</protein>
<keyword evidence="1" id="KW-0472">Membrane</keyword>
<evidence type="ECO:0000313" key="2">
    <source>
        <dbReference type="EMBL" id="PAX53588.1"/>
    </source>
</evidence>
<evidence type="ECO:0000256" key="1">
    <source>
        <dbReference type="SAM" id="Phobius"/>
    </source>
</evidence>
<dbReference type="RefSeq" id="WP_095722184.1">
    <property type="nucleotide sequence ID" value="NZ_NTFS01000132.1"/>
</dbReference>
<dbReference type="EMBL" id="NTFS01000132">
    <property type="protein sequence ID" value="PAX53588.1"/>
    <property type="molecule type" value="Genomic_DNA"/>
</dbReference>
<accession>A0A2A2TJE4</accession>
<feature type="transmembrane region" description="Helical" evidence="1">
    <location>
        <begin position="23"/>
        <end position="43"/>
    </location>
</feature>
<keyword evidence="1" id="KW-1133">Transmembrane helix</keyword>
<comment type="caution">
    <text evidence="2">The sequence shown here is derived from an EMBL/GenBank/DDBJ whole genome shotgun (WGS) entry which is preliminary data.</text>
</comment>
<reference evidence="2 3" key="1">
    <citation type="submission" date="2017-08" db="EMBL/GenBank/DDBJ databases">
        <title>Draft genome sequence of filamentous cyanobacterium Calothrix elsteri CCALA 953.</title>
        <authorList>
            <person name="Gagunashvili A.N."/>
            <person name="Elster J."/>
            <person name="Andresson O.S."/>
        </authorList>
    </citation>
    <scope>NUCLEOTIDE SEQUENCE [LARGE SCALE GENOMIC DNA]</scope>
    <source>
        <strain evidence="2 3">CCALA 953</strain>
    </source>
</reference>
<evidence type="ECO:0000313" key="3">
    <source>
        <dbReference type="Proteomes" id="UP000218238"/>
    </source>
</evidence>
<proteinExistence type="predicted"/>
<keyword evidence="1" id="KW-0812">Transmembrane</keyword>
<gene>
    <name evidence="2" type="ORF">CK510_13445</name>
</gene>
<dbReference type="AlphaFoldDB" id="A0A2A2TJE4"/>
<sequence>MFEFLFDCSAFEISTTTQLLNNILFPVVLFLFIFCLMCEIFLVDDNLPMVDEEFTSGVVKTQINEDILDQADESRIEKLLANMPATSDEKQSKTALFDIDRECENLKALGVRQLRDFCKNRKIKGYAAVYNQGGIDGLVEFLLQQQIYARNIEQQVKHLEISA</sequence>